<dbReference type="GO" id="GO:0050830">
    <property type="term" value="P:defense response to Gram-positive bacterium"/>
    <property type="evidence" value="ECO:0007669"/>
    <property type="project" value="TreeGrafter"/>
</dbReference>
<dbReference type="Proteomes" id="UP001652624">
    <property type="component" value="Chromosome 10"/>
</dbReference>
<organism evidence="17 18">
    <name type="scientific">Erinaceus europaeus</name>
    <name type="common">Western European hedgehog</name>
    <dbReference type="NCBI Taxonomy" id="9365"/>
    <lineage>
        <taxon>Eukaryota</taxon>
        <taxon>Metazoa</taxon>
        <taxon>Chordata</taxon>
        <taxon>Craniata</taxon>
        <taxon>Vertebrata</taxon>
        <taxon>Euteleostomi</taxon>
        <taxon>Mammalia</taxon>
        <taxon>Eutheria</taxon>
        <taxon>Laurasiatheria</taxon>
        <taxon>Eulipotyphla</taxon>
        <taxon>Erinaceidae</taxon>
        <taxon>Erinaceinae</taxon>
        <taxon>Erinaceus</taxon>
    </lineage>
</organism>
<reference evidence="18" key="1">
    <citation type="submission" date="2025-04" db="UniProtKB">
        <authorList>
            <consortium name="RefSeq"/>
        </authorList>
    </citation>
    <scope>IDENTIFICATION</scope>
</reference>
<dbReference type="GO" id="GO:0009897">
    <property type="term" value="C:external side of plasma membrane"/>
    <property type="evidence" value="ECO:0007669"/>
    <property type="project" value="TreeGrafter"/>
</dbReference>
<evidence type="ECO:0000256" key="9">
    <source>
        <dbReference type="ARBA" id="ARBA00023157"/>
    </source>
</evidence>
<evidence type="ECO:0000256" key="7">
    <source>
        <dbReference type="ARBA" id="ARBA00022989"/>
    </source>
</evidence>
<keyword evidence="4 14" id="KW-0812">Transmembrane</keyword>
<feature type="region of interest" description="Disordered" evidence="13">
    <location>
        <begin position="261"/>
        <end position="303"/>
    </location>
</feature>
<accession>A0A1S3WJE2</accession>
<dbReference type="PANTHER" id="PTHR46838:SF1">
    <property type="entry name" value="TUMOR NECROSIS FACTOR RECEPTOR SUPERFAMILY MEMBER 14"/>
    <property type="match status" value="1"/>
</dbReference>
<dbReference type="FunFam" id="2.10.50.10:FF:000009">
    <property type="entry name" value="Tumor necrosis factor receptor superfamily member 14"/>
    <property type="match status" value="1"/>
</dbReference>
<feature type="disulfide bond" evidence="12">
    <location>
        <begin position="85"/>
        <end position="100"/>
    </location>
</feature>
<evidence type="ECO:0000256" key="15">
    <source>
        <dbReference type="SAM" id="SignalP"/>
    </source>
</evidence>
<evidence type="ECO:0000256" key="3">
    <source>
        <dbReference type="ARBA" id="ARBA00022581"/>
    </source>
</evidence>
<keyword evidence="10 18" id="KW-0675">Receptor</keyword>
<evidence type="ECO:0000313" key="17">
    <source>
        <dbReference type="Proteomes" id="UP001652624"/>
    </source>
</evidence>
<keyword evidence="6" id="KW-0677">Repeat</keyword>
<evidence type="ECO:0000313" key="19">
    <source>
        <dbReference type="RefSeq" id="XP_060055894.1"/>
    </source>
</evidence>
<dbReference type="GeneID" id="103119260"/>
<dbReference type="InterPro" id="IPR034031">
    <property type="entry name" value="TNFRSF14/UL144_N"/>
</dbReference>
<feature type="chain" id="PRO_5010367064" evidence="15">
    <location>
        <begin position="46"/>
        <end position="303"/>
    </location>
</feature>
<dbReference type="PROSITE" id="PS50050">
    <property type="entry name" value="TNFR_NGFR_2"/>
    <property type="match status" value="2"/>
</dbReference>
<feature type="repeat" description="TNFR-Cys" evidence="12">
    <location>
        <begin position="84"/>
        <end position="126"/>
    </location>
</feature>
<gene>
    <name evidence="18 19" type="primary">TNFRSF14</name>
</gene>
<dbReference type="InParanoid" id="A0A1S3WJE2"/>
<evidence type="ECO:0000256" key="5">
    <source>
        <dbReference type="ARBA" id="ARBA00022729"/>
    </source>
</evidence>
<feature type="transmembrane region" description="Helical" evidence="14">
    <location>
        <begin position="214"/>
        <end position="237"/>
    </location>
</feature>
<dbReference type="CTD" id="8764"/>
<dbReference type="Gene3D" id="2.10.50.10">
    <property type="entry name" value="Tumor Necrosis Factor Receptor, subunit A, domain 2"/>
    <property type="match status" value="3"/>
</dbReference>
<feature type="compositionally biased region" description="Basic and acidic residues" evidence="13">
    <location>
        <begin position="285"/>
        <end position="303"/>
    </location>
</feature>
<dbReference type="FunFam" id="2.10.50.10:FF:000007">
    <property type="entry name" value="TNF receptor superfamily member 14"/>
    <property type="match status" value="1"/>
</dbReference>
<keyword evidence="7 14" id="KW-1133">Transmembrane helix</keyword>
<feature type="repeat" description="TNFR-Cys" evidence="12">
    <location>
        <begin position="127"/>
        <end position="169"/>
    </location>
</feature>
<feature type="domain" description="TNFR-Cys" evidence="16">
    <location>
        <begin position="84"/>
        <end position="126"/>
    </location>
</feature>
<dbReference type="PANTHER" id="PTHR46838">
    <property type="entry name" value="TUMOR NECROSIS FACTOR RECEPTOR SUPERFAMILY MEMBER 14"/>
    <property type="match status" value="1"/>
</dbReference>
<sequence length="303" mass="33269">MRGLEETQRLSWRLGTPHWSPVPKAAALRLVLHLLLLGAPHSLLATTLCKEEEYPVGGECCPKCSPGYRVKEHCGEFTGTVCAPCAPRTYTSHLNGLSECLKCQECEPAMGLVTRQKCSSTENAVCGCKQGHFCSIKDEDNCVKCQLHMACSPGQRMQQRGTEWEDTVCVGCSFGTFSPNGSLEECQPWTECIGTFQWKSKPGTNSTDVTCSSWGLLLFTLGGMFVLIIIVAVICCYKGWKCSSAGRPSLEVCHCRKTHHRKRNSPNVEGDYSATQPLQGVTTVAEKETTPEALDQRPRDAEV</sequence>
<comment type="caution">
    <text evidence="12">Lacks conserved residue(s) required for the propagation of feature annotation.</text>
</comment>
<dbReference type="GO" id="GO:0002720">
    <property type="term" value="P:positive regulation of cytokine production involved in immune response"/>
    <property type="evidence" value="ECO:0007669"/>
    <property type="project" value="TreeGrafter"/>
</dbReference>
<dbReference type="AlphaFoldDB" id="A0A1S3WJE2"/>
<protein>
    <submittedName>
        <fullName evidence="18 19">Tumor necrosis factor receptor superfamily member 14 isoform X1</fullName>
    </submittedName>
</protein>
<evidence type="ECO:0000256" key="2">
    <source>
        <dbReference type="ARBA" id="ARBA00022553"/>
    </source>
</evidence>
<keyword evidence="9 12" id="KW-1015">Disulfide bond</keyword>
<dbReference type="InterPro" id="IPR022332">
    <property type="entry name" value="TNFR_14"/>
</dbReference>
<dbReference type="PROSITE" id="PS00652">
    <property type="entry name" value="TNFR_NGFR_1"/>
    <property type="match status" value="1"/>
</dbReference>
<evidence type="ECO:0000256" key="4">
    <source>
        <dbReference type="ARBA" id="ARBA00022692"/>
    </source>
</evidence>
<evidence type="ECO:0000256" key="1">
    <source>
        <dbReference type="ARBA" id="ARBA00004479"/>
    </source>
</evidence>
<keyword evidence="17" id="KW-1185">Reference proteome</keyword>
<name>A0A1S3WJE2_ERIEU</name>
<keyword evidence="3" id="KW-0945">Host-virus interaction</keyword>
<keyword evidence="8 14" id="KW-0472">Membrane</keyword>
<dbReference type="CDD" id="cd10582">
    <property type="entry name" value="TNFRSF14"/>
    <property type="match status" value="1"/>
</dbReference>
<evidence type="ECO:0000256" key="10">
    <source>
        <dbReference type="ARBA" id="ARBA00023170"/>
    </source>
</evidence>
<evidence type="ECO:0000256" key="14">
    <source>
        <dbReference type="SAM" id="Phobius"/>
    </source>
</evidence>
<keyword evidence="11" id="KW-0325">Glycoprotein</keyword>
<evidence type="ECO:0000256" key="12">
    <source>
        <dbReference type="PROSITE-ProRule" id="PRU00206"/>
    </source>
</evidence>
<keyword evidence="5 15" id="KW-0732">Signal</keyword>
<feature type="disulfide bond" evidence="12">
    <location>
        <begin position="151"/>
        <end position="169"/>
    </location>
</feature>
<evidence type="ECO:0000256" key="8">
    <source>
        <dbReference type="ARBA" id="ARBA00023136"/>
    </source>
</evidence>
<proteinExistence type="predicted"/>
<dbReference type="GO" id="GO:0050829">
    <property type="term" value="P:defense response to Gram-negative bacterium"/>
    <property type="evidence" value="ECO:0007669"/>
    <property type="project" value="TreeGrafter"/>
</dbReference>
<evidence type="ECO:0000256" key="11">
    <source>
        <dbReference type="ARBA" id="ARBA00023180"/>
    </source>
</evidence>
<dbReference type="RefSeq" id="XP_016046496.1">
    <property type="nucleotide sequence ID" value="XM_016191010.1"/>
</dbReference>
<dbReference type="InterPro" id="IPR001368">
    <property type="entry name" value="TNFR/NGFR_Cys_rich_reg"/>
</dbReference>
<dbReference type="OrthoDB" id="10031141at2759"/>
<feature type="domain" description="TNFR-Cys" evidence="16">
    <location>
        <begin position="127"/>
        <end position="169"/>
    </location>
</feature>
<keyword evidence="2" id="KW-0597">Phosphoprotein</keyword>
<dbReference type="GO" id="GO:2000406">
    <property type="term" value="P:positive regulation of T cell migration"/>
    <property type="evidence" value="ECO:0007669"/>
    <property type="project" value="TreeGrafter"/>
</dbReference>
<feature type="signal peptide" evidence="15">
    <location>
        <begin position="1"/>
        <end position="45"/>
    </location>
</feature>
<evidence type="ECO:0000313" key="18">
    <source>
        <dbReference type="RefSeq" id="XP_016046496.1"/>
    </source>
</evidence>
<dbReference type="PRINTS" id="PR01965">
    <property type="entry name" value="TNFACTORR14"/>
</dbReference>
<comment type="subcellular location">
    <subcellularLocation>
        <location evidence="1">Membrane</location>
        <topology evidence="1">Single-pass type I membrane protein</topology>
    </subcellularLocation>
</comment>
<feature type="compositionally biased region" description="Polar residues" evidence="13">
    <location>
        <begin position="273"/>
        <end position="282"/>
    </location>
</feature>
<dbReference type="SMART" id="SM00208">
    <property type="entry name" value="TNFR"/>
    <property type="match status" value="4"/>
</dbReference>
<dbReference type="SUPFAM" id="SSF57586">
    <property type="entry name" value="TNF receptor-like"/>
    <property type="match status" value="2"/>
</dbReference>
<dbReference type="GO" id="GO:0046642">
    <property type="term" value="P:negative regulation of alpha-beta T cell proliferation"/>
    <property type="evidence" value="ECO:0007669"/>
    <property type="project" value="TreeGrafter"/>
</dbReference>
<evidence type="ECO:0000256" key="6">
    <source>
        <dbReference type="ARBA" id="ARBA00022737"/>
    </source>
</evidence>
<dbReference type="Pfam" id="PF00020">
    <property type="entry name" value="TNFR_c6"/>
    <property type="match status" value="2"/>
</dbReference>
<evidence type="ECO:0000259" key="16">
    <source>
        <dbReference type="PROSITE" id="PS50050"/>
    </source>
</evidence>
<evidence type="ECO:0000256" key="13">
    <source>
        <dbReference type="SAM" id="MobiDB-lite"/>
    </source>
</evidence>
<dbReference type="RefSeq" id="XP_060055894.1">
    <property type="nucleotide sequence ID" value="XM_060199911.1"/>
</dbReference>